<evidence type="ECO:0000313" key="2">
    <source>
        <dbReference type="EMBL" id="AKA36428.1"/>
    </source>
</evidence>
<sequence length="233" mass="25851">MKKTLKVAGIILGALFLSAVVLLWIKHEPLPEGQAGPQADALAKKMLNALNHRAYKETRYLEWSFRNGANRYVWDKDLGKAKVVSGKVTVNLNLNDPSSSKVLKNGKKVHGPDRKKEIEQALDKFNNDSFWLVAPYKVFDKGTQRSLVTLADGSEALLVTYTSGGTTPGDSYLWLLNEDGFPYAYKMWAKIIPIGGIEATWDDWLVTQSGAFLPKSHELGPLTLELGNVKGYN</sequence>
<proteinExistence type="predicted"/>
<dbReference type="KEGG" id="mlt:VC82_2882"/>
<protein>
    <submittedName>
        <fullName evidence="2">Uncharacterized protein</fullName>
    </submittedName>
</protein>
<keyword evidence="1" id="KW-1133">Transmembrane helix</keyword>
<reference evidence="2 3" key="1">
    <citation type="submission" date="2015-03" db="EMBL/GenBank/DDBJ databases">
        <title>Complete genome sequence of Muricauda lutaonensis CC-HSB-11T, isolated from a coastal hot spring.</title>
        <authorList>
            <person name="Kim K.M."/>
        </authorList>
    </citation>
    <scope>NUCLEOTIDE SEQUENCE [LARGE SCALE GENOMIC DNA]</scope>
    <source>
        <strain evidence="2 3">CC-HSB-11</strain>
    </source>
</reference>
<name>A0A0D5YX52_9FLAO</name>
<dbReference type="OrthoDB" id="933657at2"/>
<dbReference type="Proteomes" id="UP000032726">
    <property type="component" value="Chromosome"/>
</dbReference>
<keyword evidence="1" id="KW-0812">Transmembrane</keyword>
<feature type="transmembrane region" description="Helical" evidence="1">
    <location>
        <begin position="7"/>
        <end position="25"/>
    </location>
</feature>
<keyword evidence="1" id="KW-0472">Membrane</keyword>
<dbReference type="PATRIC" id="fig|516051.4.peg.2951"/>
<dbReference type="HOGENOM" id="CLU_1110401_0_0_10"/>
<organism evidence="2 3">
    <name type="scientific">Flagellimonas lutaonensis</name>
    <dbReference type="NCBI Taxonomy" id="516051"/>
    <lineage>
        <taxon>Bacteria</taxon>
        <taxon>Pseudomonadati</taxon>
        <taxon>Bacteroidota</taxon>
        <taxon>Flavobacteriia</taxon>
        <taxon>Flavobacteriales</taxon>
        <taxon>Flavobacteriaceae</taxon>
        <taxon>Flagellimonas</taxon>
    </lineage>
</organism>
<keyword evidence="3" id="KW-1185">Reference proteome</keyword>
<evidence type="ECO:0000313" key="3">
    <source>
        <dbReference type="Proteomes" id="UP000032726"/>
    </source>
</evidence>
<dbReference type="RefSeq" id="WP_045802961.1">
    <property type="nucleotide sequence ID" value="NZ_CP011071.1"/>
</dbReference>
<gene>
    <name evidence="2" type="ORF">VC82_2882</name>
</gene>
<evidence type="ECO:0000256" key="1">
    <source>
        <dbReference type="SAM" id="Phobius"/>
    </source>
</evidence>
<accession>A0A0D5YX52</accession>
<dbReference type="STRING" id="516051.VC82_2882"/>
<dbReference type="AlphaFoldDB" id="A0A0D5YX52"/>
<dbReference type="EMBL" id="CP011071">
    <property type="protein sequence ID" value="AKA36428.1"/>
    <property type="molecule type" value="Genomic_DNA"/>
</dbReference>